<feature type="domain" description="RING-type" evidence="17">
    <location>
        <begin position="108"/>
        <end position="150"/>
    </location>
</feature>
<evidence type="ECO:0000256" key="10">
    <source>
        <dbReference type="ARBA" id="ARBA00022833"/>
    </source>
</evidence>
<evidence type="ECO:0000313" key="18">
    <source>
        <dbReference type="EMBL" id="KAK8588223.1"/>
    </source>
</evidence>
<evidence type="ECO:0000256" key="3">
    <source>
        <dbReference type="ARBA" id="ARBA00004906"/>
    </source>
</evidence>
<keyword evidence="7" id="KW-0479">Metal-binding</keyword>
<comment type="caution">
    <text evidence="18">The sequence shown here is derived from an EMBL/GenBank/DDBJ whole genome shotgun (WGS) entry which is preliminary data.</text>
</comment>
<evidence type="ECO:0000313" key="19">
    <source>
        <dbReference type="Proteomes" id="UP001472677"/>
    </source>
</evidence>
<dbReference type="SUPFAM" id="SSF57850">
    <property type="entry name" value="RING/U-box"/>
    <property type="match status" value="1"/>
</dbReference>
<dbReference type="PROSITE" id="PS50089">
    <property type="entry name" value="ZF_RING_2"/>
    <property type="match status" value="1"/>
</dbReference>
<dbReference type="Gene3D" id="3.30.40.10">
    <property type="entry name" value="Zinc/RING finger domain, C3HC4 (zinc finger)"/>
    <property type="match status" value="1"/>
</dbReference>
<evidence type="ECO:0000256" key="12">
    <source>
        <dbReference type="ARBA" id="ARBA00023136"/>
    </source>
</evidence>
<evidence type="ECO:0000256" key="11">
    <source>
        <dbReference type="ARBA" id="ARBA00022989"/>
    </source>
</evidence>
<feature type="region of interest" description="Disordered" evidence="15">
    <location>
        <begin position="176"/>
        <end position="201"/>
    </location>
</feature>
<dbReference type="InterPro" id="IPR013083">
    <property type="entry name" value="Znf_RING/FYVE/PHD"/>
</dbReference>
<evidence type="ECO:0000256" key="16">
    <source>
        <dbReference type="SAM" id="Phobius"/>
    </source>
</evidence>
<evidence type="ECO:0000256" key="15">
    <source>
        <dbReference type="SAM" id="MobiDB-lite"/>
    </source>
</evidence>
<dbReference type="SMART" id="SM00184">
    <property type="entry name" value="RING"/>
    <property type="match status" value="1"/>
</dbReference>
<dbReference type="Proteomes" id="UP001472677">
    <property type="component" value="Unassembled WGS sequence"/>
</dbReference>
<name>A0ABR2FW69_9ROSI</name>
<dbReference type="Pfam" id="PF13639">
    <property type="entry name" value="zf-RING_2"/>
    <property type="match status" value="1"/>
</dbReference>
<sequence>MDDYRDLPNKRTNYALHGKVMLCTGILLFIALLTALCFQNSARLLFRYRRRRYNRRHRADHLLSMSTIITAPTSVVASKGLDPSVIETIPTFIYSDIAKDSQFSPLVCAVCLSEFGNDEKARVLPNCNHTFHVDCIDMWFFSHSNCPLCRAPIQADIPVYPLKPLDQTVVLVDEPAGSEHPSQDIEMDASSSSSSSSSLLSSPLKMERCPMKTLEQVGVCHSCGGAHWSA</sequence>
<dbReference type="InterPro" id="IPR044600">
    <property type="entry name" value="ATL1/ATL16-like"/>
</dbReference>
<dbReference type="PANTHER" id="PTHR46913">
    <property type="entry name" value="RING-H2 FINGER PROTEIN ATL16"/>
    <property type="match status" value="1"/>
</dbReference>
<keyword evidence="19" id="KW-1185">Reference proteome</keyword>
<feature type="compositionally biased region" description="Low complexity" evidence="15">
    <location>
        <begin position="190"/>
        <end position="201"/>
    </location>
</feature>
<dbReference type="InterPro" id="IPR001841">
    <property type="entry name" value="Znf_RING"/>
</dbReference>
<comment type="similarity">
    <text evidence="13">Belongs to the RING-type zinc finger family. ATL subfamily.</text>
</comment>
<evidence type="ECO:0000256" key="9">
    <source>
        <dbReference type="ARBA" id="ARBA00022786"/>
    </source>
</evidence>
<protein>
    <recommendedName>
        <fullName evidence="4">RING-type E3 ubiquitin transferase</fullName>
        <ecNumber evidence="4">2.3.2.27</ecNumber>
    </recommendedName>
</protein>
<dbReference type="PANTHER" id="PTHR46913:SF1">
    <property type="entry name" value="RING-H2 FINGER PROTEIN ATL16"/>
    <property type="match status" value="1"/>
</dbReference>
<keyword evidence="8 14" id="KW-0863">Zinc-finger</keyword>
<organism evidence="18 19">
    <name type="scientific">Hibiscus sabdariffa</name>
    <name type="common">roselle</name>
    <dbReference type="NCBI Taxonomy" id="183260"/>
    <lineage>
        <taxon>Eukaryota</taxon>
        <taxon>Viridiplantae</taxon>
        <taxon>Streptophyta</taxon>
        <taxon>Embryophyta</taxon>
        <taxon>Tracheophyta</taxon>
        <taxon>Spermatophyta</taxon>
        <taxon>Magnoliopsida</taxon>
        <taxon>eudicotyledons</taxon>
        <taxon>Gunneridae</taxon>
        <taxon>Pentapetalae</taxon>
        <taxon>rosids</taxon>
        <taxon>malvids</taxon>
        <taxon>Malvales</taxon>
        <taxon>Malvaceae</taxon>
        <taxon>Malvoideae</taxon>
        <taxon>Hibiscus</taxon>
    </lineage>
</organism>
<dbReference type="CDD" id="cd16461">
    <property type="entry name" value="RING-H2_EL5-like"/>
    <property type="match status" value="1"/>
</dbReference>
<dbReference type="EC" id="2.3.2.27" evidence="4"/>
<keyword evidence="6 16" id="KW-0812">Transmembrane</keyword>
<evidence type="ECO:0000256" key="6">
    <source>
        <dbReference type="ARBA" id="ARBA00022692"/>
    </source>
</evidence>
<gene>
    <name evidence="18" type="ORF">V6N12_022678</name>
</gene>
<keyword evidence="11 16" id="KW-1133">Transmembrane helix</keyword>
<evidence type="ECO:0000256" key="7">
    <source>
        <dbReference type="ARBA" id="ARBA00022723"/>
    </source>
</evidence>
<comment type="pathway">
    <text evidence="3">Protein modification; protein ubiquitination.</text>
</comment>
<evidence type="ECO:0000256" key="2">
    <source>
        <dbReference type="ARBA" id="ARBA00004167"/>
    </source>
</evidence>
<evidence type="ECO:0000256" key="8">
    <source>
        <dbReference type="ARBA" id="ARBA00022771"/>
    </source>
</evidence>
<evidence type="ECO:0000256" key="13">
    <source>
        <dbReference type="ARBA" id="ARBA00024209"/>
    </source>
</evidence>
<comment type="subcellular location">
    <subcellularLocation>
        <location evidence="2">Membrane</location>
        <topology evidence="2">Single-pass membrane protein</topology>
    </subcellularLocation>
</comment>
<proteinExistence type="inferred from homology"/>
<keyword evidence="9" id="KW-0833">Ubl conjugation pathway</keyword>
<feature type="transmembrane region" description="Helical" evidence="16">
    <location>
        <begin position="20"/>
        <end position="46"/>
    </location>
</feature>
<dbReference type="EMBL" id="JBBPBM010000004">
    <property type="protein sequence ID" value="KAK8588223.1"/>
    <property type="molecule type" value="Genomic_DNA"/>
</dbReference>
<evidence type="ECO:0000256" key="1">
    <source>
        <dbReference type="ARBA" id="ARBA00000900"/>
    </source>
</evidence>
<comment type="catalytic activity">
    <reaction evidence="1">
        <text>S-ubiquitinyl-[E2 ubiquitin-conjugating enzyme]-L-cysteine + [acceptor protein]-L-lysine = [E2 ubiquitin-conjugating enzyme]-L-cysteine + N(6)-ubiquitinyl-[acceptor protein]-L-lysine.</text>
        <dbReference type="EC" id="2.3.2.27"/>
    </reaction>
</comment>
<evidence type="ECO:0000256" key="5">
    <source>
        <dbReference type="ARBA" id="ARBA00022679"/>
    </source>
</evidence>
<evidence type="ECO:0000259" key="17">
    <source>
        <dbReference type="PROSITE" id="PS50089"/>
    </source>
</evidence>
<keyword evidence="10" id="KW-0862">Zinc</keyword>
<reference evidence="18 19" key="1">
    <citation type="journal article" date="2024" name="G3 (Bethesda)">
        <title>Genome assembly of Hibiscus sabdariffa L. provides insights into metabolisms of medicinal natural products.</title>
        <authorList>
            <person name="Kim T."/>
        </authorList>
    </citation>
    <scope>NUCLEOTIDE SEQUENCE [LARGE SCALE GENOMIC DNA]</scope>
    <source>
        <strain evidence="18">TK-2024</strain>
        <tissue evidence="18">Old leaves</tissue>
    </source>
</reference>
<keyword evidence="12 16" id="KW-0472">Membrane</keyword>
<keyword evidence="5" id="KW-0808">Transferase</keyword>
<evidence type="ECO:0000256" key="4">
    <source>
        <dbReference type="ARBA" id="ARBA00012483"/>
    </source>
</evidence>
<accession>A0ABR2FW69</accession>
<evidence type="ECO:0000256" key="14">
    <source>
        <dbReference type="PROSITE-ProRule" id="PRU00175"/>
    </source>
</evidence>